<evidence type="ECO:0000313" key="2">
    <source>
        <dbReference type="Proteomes" id="UP000017048"/>
    </source>
</evidence>
<dbReference type="RefSeq" id="WP_019045562.1">
    <property type="nucleotide sequence ID" value="NZ_BAFO02000034.1"/>
</dbReference>
<dbReference type="EMBL" id="BAFO02000034">
    <property type="protein sequence ID" value="GAD86958.1"/>
    <property type="molecule type" value="Genomic_DNA"/>
</dbReference>
<name>U5EKU9_NOCAS</name>
<keyword evidence="2" id="KW-1185">Reference proteome</keyword>
<dbReference type="AlphaFoldDB" id="U5EKU9"/>
<organism evidence="1 2">
    <name type="scientific">Nocardia asteroides NBRC 15531</name>
    <dbReference type="NCBI Taxonomy" id="1110697"/>
    <lineage>
        <taxon>Bacteria</taxon>
        <taxon>Bacillati</taxon>
        <taxon>Actinomycetota</taxon>
        <taxon>Actinomycetes</taxon>
        <taxon>Mycobacteriales</taxon>
        <taxon>Nocardiaceae</taxon>
        <taxon>Nocardia</taxon>
    </lineage>
</organism>
<accession>U5EKU9</accession>
<protein>
    <submittedName>
        <fullName evidence="1">Uncharacterized protein</fullName>
    </submittedName>
</protein>
<sequence length="60" mass="6478">MPGTGLPSKYGHLTSSRRVFAFDFRADASAVVMGVEVPPAYTHVLDAFTERVRAAVDGRP</sequence>
<dbReference type="Proteomes" id="UP000017048">
    <property type="component" value="Unassembled WGS sequence"/>
</dbReference>
<evidence type="ECO:0000313" key="1">
    <source>
        <dbReference type="EMBL" id="GAD86958.1"/>
    </source>
</evidence>
<reference evidence="1 2" key="1">
    <citation type="journal article" date="2014" name="BMC Genomics">
        <title>Genome based analysis of type-I polyketide synthase and nonribosomal peptide synthetase gene clusters in seven strains of five representative Nocardia species.</title>
        <authorList>
            <person name="Komaki H."/>
            <person name="Ichikawa N."/>
            <person name="Hosoyama A."/>
            <person name="Takahashi-Nakaguchi A."/>
            <person name="Matsuzawa T."/>
            <person name="Suzuki K."/>
            <person name="Fujita N."/>
            <person name="Gonoi T."/>
        </authorList>
    </citation>
    <scope>NUCLEOTIDE SEQUENCE [LARGE SCALE GENOMIC DNA]</scope>
    <source>
        <strain evidence="1 2">NBRC 15531</strain>
    </source>
</reference>
<comment type="caution">
    <text evidence="1">The sequence shown here is derived from an EMBL/GenBank/DDBJ whole genome shotgun (WGS) entry which is preliminary data.</text>
</comment>
<gene>
    <name evidence="1" type="ORF">NCAST_34_00850</name>
</gene>
<proteinExistence type="predicted"/>